<keyword evidence="3 4" id="KW-0413">Isomerase</keyword>
<comment type="caution">
    <text evidence="6">The sequence shown here is derived from an EMBL/GenBank/DDBJ whole genome shotgun (WGS) entry which is preliminary data.</text>
</comment>
<evidence type="ECO:0000256" key="4">
    <source>
        <dbReference type="RuleBase" id="RU363019"/>
    </source>
</evidence>
<dbReference type="EMBL" id="JBHMEW010000056">
    <property type="protein sequence ID" value="MFB9212012.1"/>
    <property type="molecule type" value="Genomic_DNA"/>
</dbReference>
<dbReference type="SUPFAM" id="SSF50891">
    <property type="entry name" value="Cyclophilin-like"/>
    <property type="match status" value="1"/>
</dbReference>
<name>A0ABV5J5A4_9BACT</name>
<keyword evidence="7" id="KW-1185">Reference proteome</keyword>
<comment type="function">
    <text evidence="4">PPIases accelerate the folding of proteins. It catalyzes the cis-trans isomerization of proline imidic peptide bonds in oligopeptides.</text>
</comment>
<proteinExistence type="inferred from homology"/>
<evidence type="ECO:0000313" key="6">
    <source>
        <dbReference type="EMBL" id="MFB9212012.1"/>
    </source>
</evidence>
<dbReference type="InterPro" id="IPR002130">
    <property type="entry name" value="Cyclophilin-type_PPIase_dom"/>
</dbReference>
<dbReference type="InterPro" id="IPR029000">
    <property type="entry name" value="Cyclophilin-like_dom_sf"/>
</dbReference>
<evidence type="ECO:0000256" key="3">
    <source>
        <dbReference type="ARBA" id="ARBA00023235"/>
    </source>
</evidence>
<dbReference type="PROSITE" id="PS51257">
    <property type="entry name" value="PROKAR_LIPOPROTEIN"/>
    <property type="match status" value="1"/>
</dbReference>
<dbReference type="PROSITE" id="PS00170">
    <property type="entry name" value="CSA_PPIASE_1"/>
    <property type="match status" value="1"/>
</dbReference>
<sequence>MKKLFIVALALTTWISSCTSEKDALVKIQTRHGNIYAVLYDQTPKHKENFIELAQAGRFDSTEFHRIIDNFMIQAGDVFNKEELPEEEWYTLPSEPVEDLIHEKGALGAARQGDHINPERRSSGCQFYIVQGKVYDKKELVTDMKRLQQTFMKYIGLESNKPLENQYKELYEFGDFSGINDLMLSKKAYLEEFYNLNLDKKLSPKQITTYTSVGGTPHLDEMGYTVFGKVVKGLDVVDKIAEEKTNAKDQPIDPVYITVTVEEVSKTKITEEYGFEYQKNE</sequence>
<dbReference type="Gene3D" id="2.40.100.10">
    <property type="entry name" value="Cyclophilin-like"/>
    <property type="match status" value="2"/>
</dbReference>
<dbReference type="Pfam" id="PF00160">
    <property type="entry name" value="Pro_isomerase"/>
    <property type="match status" value="2"/>
</dbReference>
<gene>
    <name evidence="6" type="ORF">ACFFUR_09345</name>
</gene>
<protein>
    <recommendedName>
        <fullName evidence="4">Peptidyl-prolyl cis-trans isomerase</fullName>
        <shortName evidence="4">PPIase</shortName>
        <ecNumber evidence="4">5.2.1.8</ecNumber>
    </recommendedName>
</protein>
<dbReference type="PRINTS" id="PR00153">
    <property type="entry name" value="CSAPPISMRASE"/>
</dbReference>
<comment type="similarity">
    <text evidence="1 4">Belongs to the cyclophilin-type PPIase family.</text>
</comment>
<evidence type="ECO:0000259" key="5">
    <source>
        <dbReference type="PROSITE" id="PS50072"/>
    </source>
</evidence>
<feature type="domain" description="PPIase cyclophilin-type" evidence="5">
    <location>
        <begin position="33"/>
        <end position="262"/>
    </location>
</feature>
<organism evidence="6 7">
    <name type="scientific">Echinicola jeungdonensis</name>
    <dbReference type="NCBI Taxonomy" id="709343"/>
    <lineage>
        <taxon>Bacteria</taxon>
        <taxon>Pseudomonadati</taxon>
        <taxon>Bacteroidota</taxon>
        <taxon>Cytophagia</taxon>
        <taxon>Cytophagales</taxon>
        <taxon>Cyclobacteriaceae</taxon>
        <taxon>Echinicola</taxon>
    </lineage>
</organism>
<dbReference type="PROSITE" id="PS50072">
    <property type="entry name" value="CSA_PPIASE_2"/>
    <property type="match status" value="1"/>
</dbReference>
<dbReference type="CDD" id="cd00317">
    <property type="entry name" value="cyclophilin"/>
    <property type="match status" value="1"/>
</dbReference>
<accession>A0ABV5J5A4</accession>
<dbReference type="GO" id="GO:0003755">
    <property type="term" value="F:peptidyl-prolyl cis-trans isomerase activity"/>
    <property type="evidence" value="ECO:0007669"/>
    <property type="project" value="UniProtKB-EC"/>
</dbReference>
<dbReference type="PANTHER" id="PTHR45625">
    <property type="entry name" value="PEPTIDYL-PROLYL CIS-TRANS ISOMERASE-RELATED"/>
    <property type="match status" value="1"/>
</dbReference>
<evidence type="ECO:0000256" key="2">
    <source>
        <dbReference type="ARBA" id="ARBA00023110"/>
    </source>
</evidence>
<keyword evidence="2 4" id="KW-0697">Rotamase</keyword>
<evidence type="ECO:0000313" key="7">
    <source>
        <dbReference type="Proteomes" id="UP001589654"/>
    </source>
</evidence>
<dbReference type="RefSeq" id="WP_290247090.1">
    <property type="nucleotide sequence ID" value="NZ_JAUFQT010000001.1"/>
</dbReference>
<reference evidence="6 7" key="1">
    <citation type="submission" date="2024-09" db="EMBL/GenBank/DDBJ databases">
        <authorList>
            <person name="Sun Q."/>
            <person name="Mori K."/>
        </authorList>
    </citation>
    <scope>NUCLEOTIDE SEQUENCE [LARGE SCALE GENOMIC DNA]</scope>
    <source>
        <strain evidence="6 7">CECT 7682</strain>
    </source>
</reference>
<comment type="catalytic activity">
    <reaction evidence="4">
        <text>[protein]-peptidylproline (omega=180) = [protein]-peptidylproline (omega=0)</text>
        <dbReference type="Rhea" id="RHEA:16237"/>
        <dbReference type="Rhea" id="RHEA-COMP:10747"/>
        <dbReference type="Rhea" id="RHEA-COMP:10748"/>
        <dbReference type="ChEBI" id="CHEBI:83833"/>
        <dbReference type="ChEBI" id="CHEBI:83834"/>
        <dbReference type="EC" id="5.2.1.8"/>
    </reaction>
</comment>
<evidence type="ECO:0000256" key="1">
    <source>
        <dbReference type="ARBA" id="ARBA00007365"/>
    </source>
</evidence>
<dbReference type="InterPro" id="IPR020892">
    <property type="entry name" value="Cyclophilin-type_PPIase_CS"/>
</dbReference>
<dbReference type="EC" id="5.2.1.8" evidence="4"/>
<dbReference type="InterPro" id="IPR044666">
    <property type="entry name" value="Cyclophilin_A-like"/>
</dbReference>
<dbReference type="Proteomes" id="UP001589654">
    <property type="component" value="Unassembled WGS sequence"/>
</dbReference>
<dbReference type="PANTHER" id="PTHR45625:SF4">
    <property type="entry name" value="PEPTIDYLPROLYL ISOMERASE DOMAIN AND WD REPEAT-CONTAINING PROTEIN 1"/>
    <property type="match status" value="1"/>
</dbReference>